<dbReference type="SMART" id="SM00028">
    <property type="entry name" value="TPR"/>
    <property type="match status" value="3"/>
</dbReference>
<dbReference type="InterPro" id="IPR039565">
    <property type="entry name" value="BamD-like"/>
</dbReference>
<dbReference type="Pfam" id="PF13525">
    <property type="entry name" value="YfiO"/>
    <property type="match status" value="1"/>
</dbReference>
<keyword evidence="4" id="KW-0802">TPR repeat</keyword>
<reference evidence="7" key="1">
    <citation type="submission" date="2019-11" db="EMBL/GenBank/DDBJ databases">
        <title>Microbial mats filling the niche in hypersaline microbial mats.</title>
        <authorList>
            <person name="Wong H.L."/>
            <person name="Macleod F.I."/>
            <person name="White R.A. III"/>
            <person name="Burns B.P."/>
        </authorList>
    </citation>
    <scope>NUCLEOTIDE SEQUENCE</scope>
    <source>
        <strain evidence="7">Rbin_158</strain>
    </source>
</reference>
<keyword evidence="2" id="KW-0472">Membrane</keyword>
<keyword evidence="1" id="KW-0732">Signal</keyword>
<dbReference type="InterPro" id="IPR019734">
    <property type="entry name" value="TPR_rpt"/>
</dbReference>
<dbReference type="InterPro" id="IPR011990">
    <property type="entry name" value="TPR-like_helical_dom_sf"/>
</dbReference>
<dbReference type="InterPro" id="IPR017689">
    <property type="entry name" value="BamD"/>
</dbReference>
<proteinExistence type="predicted"/>
<dbReference type="AlphaFoldDB" id="A0A9D5Q7H3"/>
<dbReference type="Gene3D" id="1.25.40.10">
    <property type="entry name" value="Tetratricopeptide repeat domain"/>
    <property type="match status" value="1"/>
</dbReference>
<dbReference type="SUPFAM" id="SSF48452">
    <property type="entry name" value="TPR-like"/>
    <property type="match status" value="1"/>
</dbReference>
<comment type="caution">
    <text evidence="7">The sequence shown here is derived from an EMBL/GenBank/DDBJ whole genome shotgun (WGS) entry which is preliminary data.</text>
</comment>
<accession>A0A9D5Q7H3</accession>
<evidence type="ECO:0000256" key="4">
    <source>
        <dbReference type="PROSITE-ProRule" id="PRU00339"/>
    </source>
</evidence>
<dbReference type="PROSITE" id="PS50005">
    <property type="entry name" value="TPR"/>
    <property type="match status" value="1"/>
</dbReference>
<evidence type="ECO:0000313" key="8">
    <source>
        <dbReference type="Proteomes" id="UP000649604"/>
    </source>
</evidence>
<evidence type="ECO:0000259" key="6">
    <source>
        <dbReference type="Pfam" id="PF13525"/>
    </source>
</evidence>
<feature type="compositionally biased region" description="Low complexity" evidence="5">
    <location>
        <begin position="269"/>
        <end position="287"/>
    </location>
</feature>
<feature type="domain" description="Outer membrane lipoprotein BamD-like" evidence="6">
    <location>
        <begin position="40"/>
        <end position="233"/>
    </location>
</feature>
<sequence length="370" mass="41912">MEHHLMQQHTHRLLTSGALLLIALALLGGCGSSTNLMETQTDTELFEQGKALYEQGDYDTALEYFLYVKDHFLRSPYAGVTRFYAGECYFGLEQYEDAVIEYKSFLSFFPNDPNAPAAQYKLGVSYLKQALGPDRDQSTIQKALTELQNVRTLYPESTEYIQKAAEKLRETRHELALHEFLVAEFYRNEKLYASSNHRLTYLMNEYPDTSFMGDALFMMGRNYLDLDQPDQAAEAFTALIQQYPDDEHVSTAQQQLADLGVSEIPQPDAQASTSSPPVVPPAATASEPPSPPASPQGYVVLKRDNRIFTDLIREDGIREGMLLEVYRQDELIGTIRIIEIQEGFSIAEVESLRSERTIQEEDRVCCPQTQ</sequence>
<feature type="region of interest" description="Disordered" evidence="5">
    <location>
        <begin position="266"/>
        <end position="297"/>
    </location>
</feature>
<organism evidence="7 8">
    <name type="scientific">candidate division KSB3 bacterium</name>
    <dbReference type="NCBI Taxonomy" id="2044937"/>
    <lineage>
        <taxon>Bacteria</taxon>
        <taxon>candidate division KSB3</taxon>
    </lineage>
</organism>
<feature type="repeat" description="TPR" evidence="4">
    <location>
        <begin position="213"/>
        <end position="246"/>
    </location>
</feature>
<evidence type="ECO:0000256" key="3">
    <source>
        <dbReference type="ARBA" id="ARBA00023237"/>
    </source>
</evidence>
<name>A0A9D5Q7H3_9BACT</name>
<gene>
    <name evidence="7" type="primary">bamD</name>
    <name evidence="7" type="ORF">GF339_17800</name>
</gene>
<dbReference type="EMBL" id="WJJP01000583">
    <property type="protein sequence ID" value="MBD3326443.1"/>
    <property type="molecule type" value="Genomic_DNA"/>
</dbReference>
<protein>
    <submittedName>
        <fullName evidence="7">Outer membrane protein assembly factor BamD</fullName>
    </submittedName>
</protein>
<evidence type="ECO:0000256" key="1">
    <source>
        <dbReference type="ARBA" id="ARBA00022729"/>
    </source>
</evidence>
<dbReference type="NCBIfam" id="TIGR03302">
    <property type="entry name" value="OM_YfiO"/>
    <property type="match status" value="1"/>
</dbReference>
<evidence type="ECO:0000256" key="2">
    <source>
        <dbReference type="ARBA" id="ARBA00023136"/>
    </source>
</evidence>
<evidence type="ECO:0000313" key="7">
    <source>
        <dbReference type="EMBL" id="MBD3326443.1"/>
    </source>
</evidence>
<dbReference type="Proteomes" id="UP000649604">
    <property type="component" value="Unassembled WGS sequence"/>
</dbReference>
<evidence type="ECO:0000256" key="5">
    <source>
        <dbReference type="SAM" id="MobiDB-lite"/>
    </source>
</evidence>
<keyword evidence="3" id="KW-0998">Cell outer membrane</keyword>